<evidence type="ECO:0000256" key="1">
    <source>
        <dbReference type="SAM" id="MobiDB-lite"/>
    </source>
</evidence>
<reference evidence="2" key="1">
    <citation type="submission" date="2018-11" db="EMBL/GenBank/DDBJ databases">
        <authorList>
            <consortium name="Pathogen Informatics"/>
        </authorList>
    </citation>
    <scope>NUCLEOTIDE SEQUENCE</scope>
</reference>
<feature type="region of interest" description="Disordered" evidence="1">
    <location>
        <begin position="48"/>
        <end position="69"/>
    </location>
</feature>
<name>A0A3S5AME8_9PLAT</name>
<dbReference type="AlphaFoldDB" id="A0A3S5AME8"/>
<evidence type="ECO:0000313" key="2">
    <source>
        <dbReference type="EMBL" id="VEL23786.1"/>
    </source>
</evidence>
<comment type="caution">
    <text evidence="2">The sequence shown here is derived from an EMBL/GenBank/DDBJ whole genome shotgun (WGS) entry which is preliminary data.</text>
</comment>
<accession>A0A3S5AME8</accession>
<organism evidence="2 3">
    <name type="scientific">Protopolystoma xenopodis</name>
    <dbReference type="NCBI Taxonomy" id="117903"/>
    <lineage>
        <taxon>Eukaryota</taxon>
        <taxon>Metazoa</taxon>
        <taxon>Spiralia</taxon>
        <taxon>Lophotrochozoa</taxon>
        <taxon>Platyhelminthes</taxon>
        <taxon>Monogenea</taxon>
        <taxon>Polyopisthocotylea</taxon>
        <taxon>Polystomatidea</taxon>
        <taxon>Polystomatidae</taxon>
        <taxon>Protopolystoma</taxon>
    </lineage>
</organism>
<dbReference type="Proteomes" id="UP000784294">
    <property type="component" value="Unassembled WGS sequence"/>
</dbReference>
<keyword evidence="3" id="KW-1185">Reference proteome</keyword>
<evidence type="ECO:0000313" key="3">
    <source>
        <dbReference type="Proteomes" id="UP000784294"/>
    </source>
</evidence>
<dbReference type="EMBL" id="CAAALY010063904">
    <property type="protein sequence ID" value="VEL23786.1"/>
    <property type="molecule type" value="Genomic_DNA"/>
</dbReference>
<dbReference type="OrthoDB" id="2138378at2759"/>
<protein>
    <submittedName>
        <fullName evidence="2">Uncharacterized protein</fullName>
    </submittedName>
</protein>
<proteinExistence type="predicted"/>
<sequence>MHESSDFINALTNAHPQVIRKKKKLMTKMEPQLPNDTTPDDQLVKQEVDEEPEDLTKSCSTTGMGPKKSSLTALSSLISIDKKNKKRVTWADESKLLSVCYFELDDSERGKSR</sequence>
<gene>
    <name evidence="2" type="ORF">PXEA_LOCUS17226</name>
</gene>